<name>A0A916XB52_9BURK</name>
<reference evidence="2" key="1">
    <citation type="journal article" date="2014" name="Int. J. Syst. Evol. Microbiol.">
        <title>Complete genome sequence of Corynebacterium casei LMG S-19264T (=DSM 44701T), isolated from a smear-ripened cheese.</title>
        <authorList>
            <consortium name="US DOE Joint Genome Institute (JGI-PGF)"/>
            <person name="Walter F."/>
            <person name="Albersmeier A."/>
            <person name="Kalinowski J."/>
            <person name="Ruckert C."/>
        </authorList>
    </citation>
    <scope>NUCLEOTIDE SEQUENCE</scope>
    <source>
        <strain evidence="2">CGMCC 1.10998</strain>
    </source>
</reference>
<feature type="compositionally biased region" description="Basic and acidic residues" evidence="1">
    <location>
        <begin position="55"/>
        <end position="70"/>
    </location>
</feature>
<feature type="region of interest" description="Disordered" evidence="1">
    <location>
        <begin position="43"/>
        <end position="70"/>
    </location>
</feature>
<dbReference type="AlphaFoldDB" id="A0A916XB52"/>
<dbReference type="EMBL" id="BMED01000001">
    <property type="protein sequence ID" value="GGC60451.1"/>
    <property type="molecule type" value="Genomic_DNA"/>
</dbReference>
<accession>A0A916XB52</accession>
<comment type="caution">
    <text evidence="2">The sequence shown here is derived from an EMBL/GenBank/DDBJ whole genome shotgun (WGS) entry which is preliminary data.</text>
</comment>
<evidence type="ECO:0008006" key="4">
    <source>
        <dbReference type="Google" id="ProtNLM"/>
    </source>
</evidence>
<dbReference type="PROSITE" id="PS51257">
    <property type="entry name" value="PROKAR_LIPOPROTEIN"/>
    <property type="match status" value="1"/>
</dbReference>
<organism evidence="2 3">
    <name type="scientific">Undibacterium terreum</name>
    <dbReference type="NCBI Taxonomy" id="1224302"/>
    <lineage>
        <taxon>Bacteria</taxon>
        <taxon>Pseudomonadati</taxon>
        <taxon>Pseudomonadota</taxon>
        <taxon>Betaproteobacteria</taxon>
        <taxon>Burkholderiales</taxon>
        <taxon>Oxalobacteraceae</taxon>
        <taxon>Undibacterium</taxon>
    </lineage>
</organism>
<reference evidence="2" key="2">
    <citation type="submission" date="2020-09" db="EMBL/GenBank/DDBJ databases">
        <authorList>
            <person name="Sun Q."/>
            <person name="Zhou Y."/>
        </authorList>
    </citation>
    <scope>NUCLEOTIDE SEQUENCE</scope>
    <source>
        <strain evidence="2">CGMCC 1.10998</strain>
    </source>
</reference>
<keyword evidence="3" id="KW-1185">Reference proteome</keyword>
<evidence type="ECO:0000256" key="1">
    <source>
        <dbReference type="SAM" id="MobiDB-lite"/>
    </source>
</evidence>
<sequence length="70" mass="7640">MRFLFPLLVAGLLCACGKSDDKPPPNIMEGQLKGLQKAKQVEKDVQKAADAQRQAIEKETDKDTASKPAE</sequence>
<proteinExistence type="predicted"/>
<dbReference type="RefSeq" id="WP_188564326.1">
    <property type="nucleotide sequence ID" value="NZ_BMED01000001.1"/>
</dbReference>
<evidence type="ECO:0000313" key="3">
    <source>
        <dbReference type="Proteomes" id="UP000637423"/>
    </source>
</evidence>
<gene>
    <name evidence="2" type="ORF">GCM10011396_04160</name>
</gene>
<protein>
    <recommendedName>
        <fullName evidence="4">Lipoprotein</fullName>
    </recommendedName>
</protein>
<dbReference type="Proteomes" id="UP000637423">
    <property type="component" value="Unassembled WGS sequence"/>
</dbReference>
<evidence type="ECO:0000313" key="2">
    <source>
        <dbReference type="EMBL" id="GGC60451.1"/>
    </source>
</evidence>